<evidence type="ECO:0000313" key="4">
    <source>
        <dbReference type="Proteomes" id="UP000799767"/>
    </source>
</evidence>
<organism evidence="3 4">
    <name type="scientific">Neohortaea acidophila</name>
    <dbReference type="NCBI Taxonomy" id="245834"/>
    <lineage>
        <taxon>Eukaryota</taxon>
        <taxon>Fungi</taxon>
        <taxon>Dikarya</taxon>
        <taxon>Ascomycota</taxon>
        <taxon>Pezizomycotina</taxon>
        <taxon>Dothideomycetes</taxon>
        <taxon>Dothideomycetidae</taxon>
        <taxon>Mycosphaerellales</taxon>
        <taxon>Teratosphaeriaceae</taxon>
        <taxon>Neohortaea</taxon>
    </lineage>
</organism>
<dbReference type="GeneID" id="54474287"/>
<dbReference type="PANTHER" id="PTHR35340:SF8">
    <property type="entry name" value="ASST-DOMAIN-CONTAINING PROTEIN"/>
    <property type="match status" value="1"/>
</dbReference>
<feature type="transmembrane region" description="Helical" evidence="1">
    <location>
        <begin position="574"/>
        <end position="595"/>
    </location>
</feature>
<evidence type="ECO:0000256" key="1">
    <source>
        <dbReference type="SAM" id="Phobius"/>
    </source>
</evidence>
<dbReference type="EMBL" id="MU001634">
    <property type="protein sequence ID" value="KAF2484296.1"/>
    <property type="molecule type" value="Genomic_DNA"/>
</dbReference>
<evidence type="ECO:0000256" key="2">
    <source>
        <dbReference type="SAM" id="SignalP"/>
    </source>
</evidence>
<gene>
    <name evidence="3" type="ORF">BDY17DRAFT_295369</name>
</gene>
<protein>
    <submittedName>
        <fullName evidence="3">ASST-domain-containing protein</fullName>
    </submittedName>
</protein>
<dbReference type="InterPro" id="IPR039535">
    <property type="entry name" value="ASST-like"/>
</dbReference>
<name>A0A6A6PX15_9PEZI</name>
<keyword evidence="4" id="KW-1185">Reference proteome</keyword>
<feature type="signal peptide" evidence="2">
    <location>
        <begin position="1"/>
        <end position="26"/>
    </location>
</feature>
<dbReference type="Pfam" id="PF14269">
    <property type="entry name" value="Arylsulfotran_2"/>
    <property type="match status" value="1"/>
</dbReference>
<accession>A0A6A6PX15</accession>
<dbReference type="RefSeq" id="XP_033590865.1">
    <property type="nucleotide sequence ID" value="XM_033733285.1"/>
</dbReference>
<dbReference type="PANTHER" id="PTHR35340">
    <property type="entry name" value="PQQ ENZYME REPEAT PROTEIN-RELATED"/>
    <property type="match status" value="1"/>
</dbReference>
<keyword evidence="1" id="KW-0472">Membrane</keyword>
<keyword evidence="2" id="KW-0732">Signal</keyword>
<sequence>MPSTSFRSLLPVSLCASLALIDQTQASPSNAHVRRQYDTGESTIDVQSERHRLDFFQFVTRPDIDAPRWKVQVYDKDALAPGYWFASVYEYIDQTTAGASAWSGPSIYDQDGELVWSGAPLFHGFNIDDFHADQINGTPVLMGIHHKQRRDVVVNSNYEIIKEVTIEQPNKVDIHGFHTVDNGTRSLAMRHADAAPSDPRELSALGYGESCIVEYSGFEERDTSTWEVTFEWSAKDRVRLEESTHDFACKPWIYLHGNTVDKFPDGDYLFSGRATDTLYKISGIDGSILWRLGGKFSNFTWIGDDGHFSGQHFARVQEQNATHIILSVLDNAFQGRQPHPVLTNDQSRGLIVALRTDTQPMTAQVLQTYNHPHGGYAPGRGSFQILDNGNAFSGWWTNGLISEHAPNGTLLMEAVWTTNLRSYRAYKMPWVGHPTQPPDVYARAVIVEDPEQGGRKSMQTAVYVSWNGATEVASWRLLKTTAHGKAREQVAEIARQGFETMMTYDGYASYVVVQGIDREGNVLGESTVFTTIPPRDKFAPAVLKEQHWMSAHAAAAAAALAGLGERVSPVDNPVAAFFFGLMVSLVGVCLVKGIVHLRQRRNQRSWRPRTEQNKAFYEAVSVSDCGEDTLVEDAFVQDEKDEGR</sequence>
<keyword evidence="1" id="KW-0812">Transmembrane</keyword>
<dbReference type="AlphaFoldDB" id="A0A6A6PX15"/>
<dbReference type="Proteomes" id="UP000799767">
    <property type="component" value="Unassembled WGS sequence"/>
</dbReference>
<proteinExistence type="predicted"/>
<feature type="chain" id="PRO_5025551658" evidence="2">
    <location>
        <begin position="27"/>
        <end position="644"/>
    </location>
</feature>
<evidence type="ECO:0000313" key="3">
    <source>
        <dbReference type="EMBL" id="KAF2484296.1"/>
    </source>
</evidence>
<dbReference type="OrthoDB" id="5427350at2759"/>
<reference evidence="3" key="1">
    <citation type="journal article" date="2020" name="Stud. Mycol.">
        <title>101 Dothideomycetes genomes: a test case for predicting lifestyles and emergence of pathogens.</title>
        <authorList>
            <person name="Haridas S."/>
            <person name="Albert R."/>
            <person name="Binder M."/>
            <person name="Bloem J."/>
            <person name="Labutti K."/>
            <person name="Salamov A."/>
            <person name="Andreopoulos B."/>
            <person name="Baker S."/>
            <person name="Barry K."/>
            <person name="Bills G."/>
            <person name="Bluhm B."/>
            <person name="Cannon C."/>
            <person name="Castanera R."/>
            <person name="Culley D."/>
            <person name="Daum C."/>
            <person name="Ezra D."/>
            <person name="Gonzalez J."/>
            <person name="Henrissat B."/>
            <person name="Kuo A."/>
            <person name="Liang C."/>
            <person name="Lipzen A."/>
            <person name="Lutzoni F."/>
            <person name="Magnuson J."/>
            <person name="Mondo S."/>
            <person name="Nolan M."/>
            <person name="Ohm R."/>
            <person name="Pangilinan J."/>
            <person name="Park H.-J."/>
            <person name="Ramirez L."/>
            <person name="Alfaro M."/>
            <person name="Sun H."/>
            <person name="Tritt A."/>
            <person name="Yoshinaga Y."/>
            <person name="Zwiers L.-H."/>
            <person name="Turgeon B."/>
            <person name="Goodwin S."/>
            <person name="Spatafora J."/>
            <person name="Crous P."/>
            <person name="Grigoriev I."/>
        </authorList>
    </citation>
    <scope>NUCLEOTIDE SEQUENCE</scope>
    <source>
        <strain evidence="3">CBS 113389</strain>
    </source>
</reference>
<dbReference type="InterPro" id="IPR053143">
    <property type="entry name" value="Arylsulfate_ST"/>
</dbReference>
<keyword evidence="1" id="KW-1133">Transmembrane helix</keyword>